<dbReference type="Proteomes" id="UP000074866">
    <property type="component" value="Unassembled WGS sequence"/>
</dbReference>
<protein>
    <submittedName>
        <fullName evidence="1">Uncharacterized protein</fullName>
    </submittedName>
</protein>
<evidence type="ECO:0000313" key="1">
    <source>
        <dbReference type="EMBL" id="KTS81444.1"/>
    </source>
</evidence>
<organism evidence="1 2">
    <name type="scientific">Paenibacillus jamilae</name>
    <dbReference type="NCBI Taxonomy" id="114136"/>
    <lineage>
        <taxon>Bacteria</taxon>
        <taxon>Bacillati</taxon>
        <taxon>Bacillota</taxon>
        <taxon>Bacilli</taxon>
        <taxon>Bacillales</taxon>
        <taxon>Paenibacillaceae</taxon>
        <taxon>Paenibacillus</taxon>
    </lineage>
</organism>
<proteinExistence type="predicted"/>
<sequence length="72" mass="8776">MTTMTVMMAMMTTFPAMTFLIKVFMFPVITFKFWFKLNDSHLNDFLKNTFFWLWKMTIMLTMFIHSNSPPFR</sequence>
<reference evidence="1 2" key="1">
    <citation type="journal article" date="2016" name="Front. Microbiol.">
        <title>Genomic Resource of Rice Seed Associated Bacteria.</title>
        <authorList>
            <person name="Midha S."/>
            <person name="Bansal K."/>
            <person name="Sharma S."/>
            <person name="Kumar N."/>
            <person name="Patil P.P."/>
            <person name="Chaudhry V."/>
            <person name="Patil P.B."/>
        </authorList>
    </citation>
    <scope>NUCLEOTIDE SEQUENCE [LARGE SCALE GENOMIC DNA]</scope>
    <source>
        <strain evidence="1 2">NS115</strain>
    </source>
</reference>
<name>A0ACC4ZSM6_9BACL</name>
<gene>
    <name evidence="1" type="ORF">NS115_15955</name>
</gene>
<evidence type="ECO:0000313" key="2">
    <source>
        <dbReference type="Proteomes" id="UP000074866"/>
    </source>
</evidence>
<dbReference type="EMBL" id="LDRX01000070">
    <property type="protein sequence ID" value="KTS81444.1"/>
    <property type="molecule type" value="Genomic_DNA"/>
</dbReference>
<accession>A0ACC4ZSM6</accession>
<comment type="caution">
    <text evidence="1">The sequence shown here is derived from an EMBL/GenBank/DDBJ whole genome shotgun (WGS) entry which is preliminary data.</text>
</comment>
<keyword evidence="2" id="KW-1185">Reference proteome</keyword>